<keyword evidence="2" id="KW-0812">Transmembrane</keyword>
<accession>A0A917WJQ3</accession>
<keyword evidence="4" id="KW-1185">Reference proteome</keyword>
<dbReference type="Gene3D" id="3.20.20.80">
    <property type="entry name" value="Glycosidases"/>
    <property type="match status" value="1"/>
</dbReference>
<name>A0A917WJQ3_9ACTN</name>
<reference evidence="3" key="2">
    <citation type="submission" date="2020-09" db="EMBL/GenBank/DDBJ databases">
        <authorList>
            <person name="Sun Q."/>
            <person name="Zhou Y."/>
        </authorList>
    </citation>
    <scope>NUCLEOTIDE SEQUENCE</scope>
    <source>
        <strain evidence="3">CGMCC 4.7308</strain>
    </source>
</reference>
<dbReference type="EMBL" id="BMNA01000006">
    <property type="protein sequence ID" value="GGM09019.1"/>
    <property type="molecule type" value="Genomic_DNA"/>
</dbReference>
<dbReference type="Proteomes" id="UP000655208">
    <property type="component" value="Unassembled WGS sequence"/>
</dbReference>
<dbReference type="AlphaFoldDB" id="A0A917WJQ3"/>
<evidence type="ECO:0000256" key="1">
    <source>
        <dbReference type="SAM" id="MobiDB-lite"/>
    </source>
</evidence>
<protein>
    <recommendedName>
        <fullName evidence="5">Glycosyl hydrolase family 5</fullName>
    </recommendedName>
</protein>
<keyword evidence="2" id="KW-0472">Membrane</keyword>
<dbReference type="SUPFAM" id="SSF51445">
    <property type="entry name" value="(Trans)glycosidases"/>
    <property type="match status" value="1"/>
</dbReference>
<gene>
    <name evidence="3" type="ORF">GCM10011594_31160</name>
</gene>
<feature type="compositionally biased region" description="Basic residues" evidence="1">
    <location>
        <begin position="569"/>
        <end position="579"/>
    </location>
</feature>
<evidence type="ECO:0000313" key="4">
    <source>
        <dbReference type="Proteomes" id="UP000655208"/>
    </source>
</evidence>
<evidence type="ECO:0008006" key="5">
    <source>
        <dbReference type="Google" id="ProtNLM"/>
    </source>
</evidence>
<proteinExistence type="predicted"/>
<evidence type="ECO:0000256" key="2">
    <source>
        <dbReference type="SAM" id="Phobius"/>
    </source>
</evidence>
<sequence>MIRRSTAKRLVAQVLVLLGVVVALAAVVGAAQLVLRLSTGASTASALHEVDTVPADADLLVHWAPDAWQRDRRPEPATRTLVAAAYVRAWAAVGHYQTTGDGQALQDTFSGAARAAALALPRSGVATWDVGHRLRLEFYALDGATVAFRDEAADVVRSVPGAGVLLSRESYDVVMVLEDGYWRVRQLRRDGDAGTVTVAGGGAPAVDGATPVPAARLADGTATEFRPADWAHLDRAGCAAELDRARALGLTAIRVPLPFAGLGGGRPPAAALDAVRTVLGLAADRGLSVELVLFDGLTDLSPATWAAADAQLRALVAAVAQRPPALWDLADRPDDRVSATAGPAEVRAFAVHVAGTLRDADPAAVSTVTWADPATAADPSLAAVVGAVSVAVPPGADAAAVVATVRAGIGDRPLLLVLPGPATDGGWGPVPRTPARQAHDLASDLLAAHQAGVGSVSVAALADSPATGQRGLLRADGTAKPAAALVAAGAALAAVPAPGVLDLVSGRFWWAVAAALVVAAAGIWWWRRRRAPVGRRAGPADGGGPAGPSPDRTPGRTPAGIPPGGERGGRHRAAPRAGH</sequence>
<comment type="caution">
    <text evidence="3">The sequence shown here is derived from an EMBL/GenBank/DDBJ whole genome shotgun (WGS) entry which is preliminary data.</text>
</comment>
<evidence type="ECO:0000313" key="3">
    <source>
        <dbReference type="EMBL" id="GGM09019.1"/>
    </source>
</evidence>
<reference evidence="3" key="1">
    <citation type="journal article" date="2014" name="Int. J. Syst. Evol. Microbiol.">
        <title>Complete genome sequence of Corynebacterium casei LMG S-19264T (=DSM 44701T), isolated from a smear-ripened cheese.</title>
        <authorList>
            <consortium name="US DOE Joint Genome Institute (JGI-PGF)"/>
            <person name="Walter F."/>
            <person name="Albersmeier A."/>
            <person name="Kalinowski J."/>
            <person name="Ruckert C."/>
        </authorList>
    </citation>
    <scope>NUCLEOTIDE SEQUENCE</scope>
    <source>
        <strain evidence="3">CGMCC 4.7308</strain>
    </source>
</reference>
<dbReference type="InterPro" id="IPR017853">
    <property type="entry name" value="GH"/>
</dbReference>
<keyword evidence="2" id="KW-1133">Transmembrane helix</keyword>
<dbReference type="RefSeq" id="WP_188943083.1">
    <property type="nucleotide sequence ID" value="NZ_BMNA01000006.1"/>
</dbReference>
<feature type="region of interest" description="Disordered" evidence="1">
    <location>
        <begin position="534"/>
        <end position="579"/>
    </location>
</feature>
<feature type="transmembrane region" description="Helical" evidence="2">
    <location>
        <begin position="508"/>
        <end position="526"/>
    </location>
</feature>
<organism evidence="3 4">
    <name type="scientific">Nakamurella endophytica</name>
    <dbReference type="NCBI Taxonomy" id="1748367"/>
    <lineage>
        <taxon>Bacteria</taxon>
        <taxon>Bacillati</taxon>
        <taxon>Actinomycetota</taxon>
        <taxon>Actinomycetes</taxon>
        <taxon>Nakamurellales</taxon>
        <taxon>Nakamurellaceae</taxon>
        <taxon>Nakamurella</taxon>
    </lineage>
</organism>